<keyword evidence="5" id="KW-1185">Reference proteome</keyword>
<dbReference type="InterPro" id="IPR036291">
    <property type="entry name" value="NAD(P)-bd_dom_sf"/>
</dbReference>
<evidence type="ECO:0000256" key="3">
    <source>
        <dbReference type="SAM" id="MobiDB-lite"/>
    </source>
</evidence>
<protein>
    <submittedName>
        <fullName evidence="4">SDR family oxidoreductase</fullName>
    </submittedName>
</protein>
<evidence type="ECO:0000256" key="2">
    <source>
        <dbReference type="ARBA" id="ARBA00023002"/>
    </source>
</evidence>
<dbReference type="PANTHER" id="PTHR42760:SF133">
    <property type="entry name" value="3-OXOACYL-[ACYL-CARRIER-PROTEIN] REDUCTASE"/>
    <property type="match status" value="1"/>
</dbReference>
<dbReference type="EMBL" id="JBHTGP010000003">
    <property type="protein sequence ID" value="MFD0683855.1"/>
    <property type="molecule type" value="Genomic_DNA"/>
</dbReference>
<sequence>MSPSSRPVVALTPATTQHSSSSASARSGPGAADVADPKGIRTLFDAAERHYGRLDVLVHSVAGFVRGPLTAATDRDYLHTFSLNARATFVALREAGRAMRDGGQIVFISSAATRVDPQGEALYAASKAAGEHLVRGAARELGARRLTVNSVLPEHHRRRRPVLTHPFTRPRSTPRDPPE</sequence>
<feature type="region of interest" description="Disordered" evidence="3">
    <location>
        <begin position="1"/>
        <end position="34"/>
    </location>
</feature>
<comment type="similarity">
    <text evidence="1">Belongs to the short-chain dehydrogenases/reductases (SDR) family.</text>
</comment>
<name>A0ABW2XDY9_9ACTN</name>
<evidence type="ECO:0000313" key="5">
    <source>
        <dbReference type="Proteomes" id="UP001597063"/>
    </source>
</evidence>
<comment type="caution">
    <text evidence="4">The sequence shown here is derived from an EMBL/GenBank/DDBJ whole genome shotgun (WGS) entry which is preliminary data.</text>
</comment>
<organism evidence="4 5">
    <name type="scientific">Actinomadura fibrosa</name>
    <dbReference type="NCBI Taxonomy" id="111802"/>
    <lineage>
        <taxon>Bacteria</taxon>
        <taxon>Bacillati</taxon>
        <taxon>Actinomycetota</taxon>
        <taxon>Actinomycetes</taxon>
        <taxon>Streptosporangiales</taxon>
        <taxon>Thermomonosporaceae</taxon>
        <taxon>Actinomadura</taxon>
    </lineage>
</organism>
<feature type="compositionally biased region" description="Low complexity" evidence="3">
    <location>
        <begin position="19"/>
        <end position="32"/>
    </location>
</feature>
<dbReference type="Pfam" id="PF13561">
    <property type="entry name" value="adh_short_C2"/>
    <property type="match status" value="1"/>
</dbReference>
<dbReference type="InterPro" id="IPR020904">
    <property type="entry name" value="Sc_DH/Rdtase_CS"/>
</dbReference>
<evidence type="ECO:0000256" key="1">
    <source>
        <dbReference type="ARBA" id="ARBA00006484"/>
    </source>
</evidence>
<dbReference type="Proteomes" id="UP001597063">
    <property type="component" value="Unassembled WGS sequence"/>
</dbReference>
<feature type="region of interest" description="Disordered" evidence="3">
    <location>
        <begin position="152"/>
        <end position="179"/>
    </location>
</feature>
<accession>A0ABW2XDY9</accession>
<dbReference type="PROSITE" id="PS00061">
    <property type="entry name" value="ADH_SHORT"/>
    <property type="match status" value="1"/>
</dbReference>
<dbReference type="SUPFAM" id="SSF51735">
    <property type="entry name" value="NAD(P)-binding Rossmann-fold domains"/>
    <property type="match status" value="1"/>
</dbReference>
<reference evidence="5" key="1">
    <citation type="journal article" date="2019" name="Int. J. Syst. Evol. Microbiol.">
        <title>The Global Catalogue of Microorganisms (GCM) 10K type strain sequencing project: providing services to taxonomists for standard genome sequencing and annotation.</title>
        <authorList>
            <consortium name="The Broad Institute Genomics Platform"/>
            <consortium name="The Broad Institute Genome Sequencing Center for Infectious Disease"/>
            <person name="Wu L."/>
            <person name="Ma J."/>
        </authorList>
    </citation>
    <scope>NUCLEOTIDE SEQUENCE [LARGE SCALE GENOMIC DNA]</scope>
    <source>
        <strain evidence="5">JCM 9371</strain>
    </source>
</reference>
<dbReference type="PANTHER" id="PTHR42760">
    <property type="entry name" value="SHORT-CHAIN DEHYDROGENASES/REDUCTASES FAMILY MEMBER"/>
    <property type="match status" value="1"/>
</dbReference>
<dbReference type="RefSeq" id="WP_131757951.1">
    <property type="nucleotide sequence ID" value="NZ_CAACUY010000041.1"/>
</dbReference>
<dbReference type="PRINTS" id="PR00081">
    <property type="entry name" value="GDHRDH"/>
</dbReference>
<proteinExistence type="inferred from homology"/>
<gene>
    <name evidence="4" type="ORF">ACFQZM_05050</name>
</gene>
<keyword evidence="2" id="KW-0560">Oxidoreductase</keyword>
<dbReference type="Gene3D" id="3.40.50.720">
    <property type="entry name" value="NAD(P)-binding Rossmann-like Domain"/>
    <property type="match status" value="1"/>
</dbReference>
<evidence type="ECO:0000313" key="4">
    <source>
        <dbReference type="EMBL" id="MFD0683855.1"/>
    </source>
</evidence>
<dbReference type="InterPro" id="IPR002347">
    <property type="entry name" value="SDR_fam"/>
</dbReference>